<feature type="compositionally biased region" description="Low complexity" evidence="4">
    <location>
        <begin position="205"/>
        <end position="221"/>
    </location>
</feature>
<dbReference type="Pfam" id="PF23274">
    <property type="entry name" value="DUF7077"/>
    <property type="match status" value="1"/>
</dbReference>
<feature type="compositionally biased region" description="Basic and acidic residues" evidence="4">
    <location>
        <begin position="634"/>
        <end position="643"/>
    </location>
</feature>
<feature type="compositionally biased region" description="Polar residues" evidence="4">
    <location>
        <begin position="618"/>
        <end position="633"/>
    </location>
</feature>
<dbReference type="InterPro" id="IPR045126">
    <property type="entry name" value="TRAPPC10/Trs130"/>
</dbReference>
<keyword evidence="9" id="KW-1185">Reference proteome</keyword>
<dbReference type="Proteomes" id="UP001642501">
    <property type="component" value="Unassembled WGS sequence"/>
</dbReference>
<comment type="caution">
    <text evidence="8">The sequence shown here is derived from an EMBL/GenBank/DDBJ whole genome shotgun (WGS) entry which is preliminary data.</text>
</comment>
<evidence type="ECO:0008006" key="10">
    <source>
        <dbReference type="Google" id="ProtNLM"/>
    </source>
</evidence>
<feature type="region of interest" description="Disordered" evidence="4">
    <location>
        <begin position="202"/>
        <end position="221"/>
    </location>
</feature>
<feature type="region of interest" description="Disordered" evidence="4">
    <location>
        <begin position="158"/>
        <end position="177"/>
    </location>
</feature>
<feature type="region of interest" description="Disordered" evidence="4">
    <location>
        <begin position="97"/>
        <end position="123"/>
    </location>
</feature>
<feature type="domain" description="TRAPPC10/Trs130 N-terminal" evidence="6">
    <location>
        <begin position="118"/>
        <end position="159"/>
    </location>
</feature>
<protein>
    <recommendedName>
        <fullName evidence="10">Tmem1 family</fullName>
    </recommendedName>
</protein>
<keyword evidence="2" id="KW-0813">Transport</keyword>
<feature type="region of interest" description="Disordered" evidence="4">
    <location>
        <begin position="613"/>
        <end position="644"/>
    </location>
</feature>
<dbReference type="SUPFAM" id="SSF48452">
    <property type="entry name" value="TPR-like"/>
    <property type="match status" value="1"/>
</dbReference>
<sequence>MEPFSTSKVSVEYHDPNGLYRLLEPGLAARLPLRHLHWQSHLGPLRSIDTLHVELVSASTNLHTASLSSNLSPSVQKLSGSVAADDGFQTATIGEAGFSDSGPIHPNPTTTATASTPSRRHQFPGLRRTPYLKLLLVRCDDIDTYKAQTRAEIKDWLKKNTTPEKNSSSSRKRAPGVRENHDAFEWMIVHVVLPNSPVYSQPRISKGSAEGSDSAAGKSAASRWGKNTSTLLERLRSDFNLEFSSKSGAVVIDRVAQIRATISDVSLDMLPKATPTTTDTISTSGISASENDGAWADVIDKLKSLILASFDVRVSQYEDDIREKDVQRKLPGWNFCTFFILKEGLARDFESVGLVEDALVGYDELSVGLDTVLLEQASLASSTLLKFTETLKEAFQRAPKCDIISNGDEDDDTVDLQATSDSKAECFAPSIPISATKKAYRELILANNVSVFDFRCYVFARQVALLLRLGNAAITHDELLHKMQEQMIIDADLSAPPSTSLAPATPKTFAMLAEICRRTLEFIPIMSRVMREDLHFALTEDGQPLSIHFQSMIDDTVASFAFSIAQQILAQTSTCALPIPLAMVLTADIPDPKVSIAEPKTMMHPARTTLPDARSVQEWPSSSPNVLSASDQLHSGDDPERSNSSKLGLVELAARRADLYLLSRNVVQKLGEKRGWYVGWSSESGSKGVDFSGMEDVNLDDSQLSTITATEDLRPEAHLCLAGVDNIMMRNALESRVGFIRLYEVLTDKAIRHYTVAGQTYSAKNSYADLAALKYYLRDYVTAVKYFHETVNLFDENCWGSLELPMLLMCAKSLKELGRQEEYAQWLLWFLTKAADVERQRRKQHATWLGASKPERPATSSIHGQLSNLLEATRSMPKMSVPLTDFFQAIIVDGSPVFADGQDRFTVSLRLESLLVDPLPVDSFKVRLAQSKVHGSRVIWLELSSGQMCTLSPGWSTVKLHSNTTVPGLYEIDQVLINSRNLVIFSDRLSGSASKSSAGMNCSTAISAIFPNPHVVLYQRTDALDVQLSTSKDLQLDKNNHLELALLTGWNDIQNCEMCIRAATGGLRLITTDAKVLESTHAFSVPLDGGIIRFDAVSANSTLRISFPFSIEQDVLELCLKVDVTYKTRDGIFHFSKSPSVSTSLPLGVNVQDVFKHDALFSRFTVSTATSSPLRVFHSELLESDQFKPYLDGVTSSCGVDHGMNLPVIFPKQPISLLYKIVRKPASFHNATFTGKYSRRTMYIKLQYSVFQDQLDVALESSLGAALREMTGLRQYAKVVVACVLRHMHASLTPYDLERIALLHEIQTSILAHVHWAKEFYGLSISGADLAAVIYAWQKRNPVLHISSDPSPDLSRTILIPVDIPSITIVHTADIQLQKTSVLGEATGNEERMGDEGKAVGISTVCVNQLLPATLHLRWTRIWDTSDMLPRDLEFSFDVSAPNDAWLIGGRRKGHFVIPAPVNITNKTSADDKGCTINLSSTPALEATIPIVLIPLREGRLCLPNVDIREVVHSSPDDQEKQILIRAASAARHCETDYRNLGETVHVLAERKQLTVSLDASEPNGGLLVLESIRAHVHQRFIV</sequence>
<reference evidence="8 9" key="1">
    <citation type="submission" date="2024-01" db="EMBL/GenBank/DDBJ databases">
        <authorList>
            <person name="Allen C."/>
            <person name="Tagirdzhanova G."/>
        </authorList>
    </citation>
    <scope>NUCLEOTIDE SEQUENCE [LARGE SCALE GENOMIC DNA]</scope>
    <source>
        <strain evidence="8 9">CBS 573.63</strain>
    </source>
</reference>
<evidence type="ECO:0000256" key="3">
    <source>
        <dbReference type="ARBA" id="ARBA00023034"/>
    </source>
</evidence>
<evidence type="ECO:0000259" key="5">
    <source>
        <dbReference type="Pfam" id="PF12584"/>
    </source>
</evidence>
<evidence type="ECO:0000256" key="1">
    <source>
        <dbReference type="ARBA" id="ARBA00004555"/>
    </source>
</evidence>
<dbReference type="InterPro" id="IPR056913">
    <property type="entry name" value="TRAPPC10/Trs130_N"/>
</dbReference>
<dbReference type="InterPro" id="IPR022233">
    <property type="entry name" value="TRAPPC10/Trs130_C"/>
</dbReference>
<proteinExistence type="predicted"/>
<dbReference type="PANTHER" id="PTHR13251:SF3">
    <property type="entry name" value="TRAFFICKING PROTEIN PARTICLE COMPLEX SUBUNIT 10"/>
    <property type="match status" value="1"/>
</dbReference>
<evidence type="ECO:0000313" key="8">
    <source>
        <dbReference type="EMBL" id="CAK7269048.1"/>
    </source>
</evidence>
<dbReference type="Pfam" id="PF24965">
    <property type="entry name" value="TRS130_4HB"/>
    <property type="match status" value="1"/>
</dbReference>
<name>A0ABP0DL91_9PEZI</name>
<dbReference type="InterPro" id="IPR055505">
    <property type="entry name" value="DUF7077"/>
</dbReference>
<dbReference type="PANTHER" id="PTHR13251">
    <property type="entry name" value="EPILEPSY HOLOPROSENCEPHALY CANDIDATE 1/TMEM1"/>
    <property type="match status" value="1"/>
</dbReference>
<keyword evidence="3" id="KW-0333">Golgi apparatus</keyword>
<feature type="compositionally biased region" description="Low complexity" evidence="4">
    <location>
        <begin position="108"/>
        <end position="117"/>
    </location>
</feature>
<evidence type="ECO:0000256" key="4">
    <source>
        <dbReference type="SAM" id="MobiDB-lite"/>
    </source>
</evidence>
<evidence type="ECO:0000313" key="9">
    <source>
        <dbReference type="Proteomes" id="UP001642501"/>
    </source>
</evidence>
<gene>
    <name evidence="8" type="ORF">SEPCBS57363_003407</name>
</gene>
<evidence type="ECO:0000259" key="6">
    <source>
        <dbReference type="Pfam" id="PF23036"/>
    </source>
</evidence>
<dbReference type="Pfam" id="PF23036">
    <property type="entry name" value="TRAPPC10_1st"/>
    <property type="match status" value="2"/>
</dbReference>
<evidence type="ECO:0000259" key="7">
    <source>
        <dbReference type="Pfam" id="PF23274"/>
    </source>
</evidence>
<organism evidence="8 9">
    <name type="scientific">Sporothrix epigloea</name>
    <dbReference type="NCBI Taxonomy" id="1892477"/>
    <lineage>
        <taxon>Eukaryota</taxon>
        <taxon>Fungi</taxon>
        <taxon>Dikarya</taxon>
        <taxon>Ascomycota</taxon>
        <taxon>Pezizomycotina</taxon>
        <taxon>Sordariomycetes</taxon>
        <taxon>Sordariomycetidae</taxon>
        <taxon>Ophiostomatales</taxon>
        <taxon>Ophiostomataceae</taxon>
        <taxon>Sporothrix</taxon>
    </lineage>
</organism>
<feature type="domain" description="DUF7077" evidence="7">
    <location>
        <begin position="1022"/>
        <end position="1142"/>
    </location>
</feature>
<dbReference type="InterPro" id="IPR011990">
    <property type="entry name" value="TPR-like_helical_dom_sf"/>
</dbReference>
<accession>A0ABP0DL91</accession>
<feature type="domain" description="TRAPPC10/Trs130 C-terminal" evidence="5">
    <location>
        <begin position="1361"/>
        <end position="1548"/>
    </location>
</feature>
<dbReference type="EMBL" id="CAWUOM010000053">
    <property type="protein sequence ID" value="CAK7269048.1"/>
    <property type="molecule type" value="Genomic_DNA"/>
</dbReference>
<feature type="domain" description="TRAPPC10/Trs130 N-terminal" evidence="6">
    <location>
        <begin position="288"/>
        <end position="471"/>
    </location>
</feature>
<dbReference type="Pfam" id="PF12584">
    <property type="entry name" value="TRAPPC10"/>
    <property type="match status" value="1"/>
</dbReference>
<evidence type="ECO:0000256" key="2">
    <source>
        <dbReference type="ARBA" id="ARBA00022448"/>
    </source>
</evidence>
<comment type="subcellular location">
    <subcellularLocation>
        <location evidence="1">Golgi apparatus</location>
    </subcellularLocation>
</comment>